<keyword evidence="4 6" id="KW-1133">Transmembrane helix</keyword>
<evidence type="ECO:0000256" key="3">
    <source>
        <dbReference type="ARBA" id="ARBA00022692"/>
    </source>
</evidence>
<dbReference type="RefSeq" id="WP_080920759.1">
    <property type="nucleotide sequence ID" value="NZ_MDET01000031.1"/>
</dbReference>
<evidence type="ECO:0000256" key="5">
    <source>
        <dbReference type="ARBA" id="ARBA00023136"/>
    </source>
</evidence>
<keyword evidence="3 6" id="KW-0812">Transmembrane</keyword>
<dbReference type="GO" id="GO:0005886">
    <property type="term" value="C:plasma membrane"/>
    <property type="evidence" value="ECO:0007669"/>
    <property type="project" value="UniProtKB-SubCell"/>
</dbReference>
<reference evidence="7 8" key="1">
    <citation type="journal article" date="2016" name="Int. J. Syst. Evol. Microbiol.">
        <title>Pseudaminobacter manganicus sp. nov., isolated from sludge of a manganese mine.</title>
        <authorList>
            <person name="Li J."/>
            <person name="Huang J."/>
            <person name="Liao S."/>
            <person name="Wang G."/>
        </authorList>
    </citation>
    <scope>NUCLEOTIDE SEQUENCE [LARGE SCALE GENOMIC DNA]</scope>
    <source>
        <strain evidence="7 8">JH-7</strain>
    </source>
</reference>
<feature type="transmembrane region" description="Helical" evidence="6">
    <location>
        <begin position="120"/>
        <end position="143"/>
    </location>
</feature>
<dbReference type="InterPro" id="IPR002797">
    <property type="entry name" value="Polysacc_synth"/>
</dbReference>
<accession>A0A1V8RMT9</accession>
<evidence type="ECO:0000256" key="6">
    <source>
        <dbReference type="SAM" id="Phobius"/>
    </source>
</evidence>
<evidence type="ECO:0000256" key="1">
    <source>
        <dbReference type="ARBA" id="ARBA00004651"/>
    </source>
</evidence>
<dbReference type="EMBL" id="MDET01000031">
    <property type="protein sequence ID" value="OQM74433.1"/>
    <property type="molecule type" value="Genomic_DNA"/>
</dbReference>
<feature type="transmembrane region" description="Helical" evidence="6">
    <location>
        <begin position="343"/>
        <end position="366"/>
    </location>
</feature>
<comment type="caution">
    <text evidence="7">The sequence shown here is derived from an EMBL/GenBank/DDBJ whole genome shotgun (WGS) entry which is preliminary data.</text>
</comment>
<dbReference type="Pfam" id="PF01943">
    <property type="entry name" value="Polysacc_synt"/>
    <property type="match status" value="1"/>
</dbReference>
<dbReference type="STRING" id="1873176.BFN67_22010"/>
<keyword evidence="5 6" id="KW-0472">Membrane</keyword>
<feature type="transmembrane region" description="Helical" evidence="6">
    <location>
        <begin position="308"/>
        <end position="331"/>
    </location>
</feature>
<dbReference type="Proteomes" id="UP000191905">
    <property type="component" value="Unassembled WGS sequence"/>
</dbReference>
<evidence type="ECO:0000313" key="8">
    <source>
        <dbReference type="Proteomes" id="UP000191905"/>
    </source>
</evidence>
<sequence>MAEKSRFRVLLGNASMMISGRAVTGIFSLAYIALAARALGIEAFGVLTLINAYAQTIGDFAQFQSWQAVLHYGTRPFQEGRRADLHRVIRFSLVLDAGAAVAGLVVALLGAWFFAEGLGWFPAIVPLGMAYCTSILFMSSTTATGVLRLMDRFDVIALQSTISSIVRFVGSVGVYLAGGGLTAYLAVWYLSTLIAFLYMAWSAVSVFRRSEQAAGFILRDRLPLTHGMPGAWTFMWNINLNSTLGLVTNRVATLVVGGVFGPSEAALFRIARQVSDAATRPAKLLVPALYPEFARLWSERDMPQLRRLCLQLALTAGSVATVALAILALFGGRLITLVVGPEYLGATGIMLWLFAASVITVWGLPLEPLLISTGRSGTALKIRAAVTLVYLAILYPAMQAYGLIGVGVAAVAAALLLFAGQLAAVIKNSARA</sequence>
<dbReference type="InterPro" id="IPR050833">
    <property type="entry name" value="Poly_Biosynth_Transport"/>
</dbReference>
<feature type="transmembrane region" description="Helical" evidence="6">
    <location>
        <begin position="183"/>
        <end position="201"/>
    </location>
</feature>
<evidence type="ECO:0000256" key="2">
    <source>
        <dbReference type="ARBA" id="ARBA00022475"/>
    </source>
</evidence>
<comment type="subcellular location">
    <subcellularLocation>
        <location evidence="1">Cell membrane</location>
        <topology evidence="1">Multi-pass membrane protein</topology>
    </subcellularLocation>
</comment>
<evidence type="ECO:0000256" key="4">
    <source>
        <dbReference type="ARBA" id="ARBA00022989"/>
    </source>
</evidence>
<evidence type="ECO:0000313" key="7">
    <source>
        <dbReference type="EMBL" id="OQM74433.1"/>
    </source>
</evidence>
<feature type="transmembrane region" description="Helical" evidence="6">
    <location>
        <begin position="91"/>
        <end position="114"/>
    </location>
</feature>
<dbReference type="PANTHER" id="PTHR30250">
    <property type="entry name" value="PST FAMILY PREDICTED COLANIC ACID TRANSPORTER"/>
    <property type="match status" value="1"/>
</dbReference>
<dbReference type="OrthoDB" id="493991at2"/>
<feature type="transmembrane region" description="Helical" evidence="6">
    <location>
        <begin position="403"/>
        <end position="426"/>
    </location>
</feature>
<name>A0A1V8RMT9_9HYPH</name>
<keyword evidence="2" id="KW-1003">Cell membrane</keyword>
<gene>
    <name evidence="7" type="ORF">BFN67_22010</name>
</gene>
<evidence type="ECO:0008006" key="9">
    <source>
        <dbReference type="Google" id="ProtNLM"/>
    </source>
</evidence>
<feature type="transmembrane region" description="Helical" evidence="6">
    <location>
        <begin position="155"/>
        <end position="177"/>
    </location>
</feature>
<organism evidence="7 8">
    <name type="scientific">Manganibacter manganicus</name>
    <dbReference type="NCBI Taxonomy" id="1873176"/>
    <lineage>
        <taxon>Bacteria</taxon>
        <taxon>Pseudomonadati</taxon>
        <taxon>Pseudomonadota</taxon>
        <taxon>Alphaproteobacteria</taxon>
        <taxon>Hyphomicrobiales</taxon>
        <taxon>Phyllobacteriaceae</taxon>
        <taxon>Manganibacter</taxon>
    </lineage>
</organism>
<protein>
    <recommendedName>
        <fullName evidence="9">Teichoic acid transporter</fullName>
    </recommendedName>
</protein>
<proteinExistence type="predicted"/>
<feature type="transmembrane region" description="Helical" evidence="6">
    <location>
        <begin position="378"/>
        <end position="397"/>
    </location>
</feature>
<dbReference type="PANTHER" id="PTHR30250:SF31">
    <property type="entry name" value="INNER MEMBRANE PROTEIN YGHQ"/>
    <property type="match status" value="1"/>
</dbReference>
<dbReference type="AlphaFoldDB" id="A0A1V8RMT9"/>
<keyword evidence="8" id="KW-1185">Reference proteome</keyword>